<dbReference type="EMBL" id="JASCXW010000017">
    <property type="protein sequence ID" value="MDI6453096.1"/>
    <property type="molecule type" value="Genomic_DNA"/>
</dbReference>
<evidence type="ECO:0008006" key="4">
    <source>
        <dbReference type="Google" id="ProtNLM"/>
    </source>
</evidence>
<keyword evidence="1" id="KW-0812">Transmembrane</keyword>
<dbReference type="RefSeq" id="WP_282839525.1">
    <property type="nucleotide sequence ID" value="NZ_JASCXW010000017.1"/>
</dbReference>
<evidence type="ECO:0000313" key="3">
    <source>
        <dbReference type="Proteomes" id="UP001431532"/>
    </source>
</evidence>
<comment type="caution">
    <text evidence="2">The sequence shown here is derived from an EMBL/GenBank/DDBJ whole genome shotgun (WGS) entry which is preliminary data.</text>
</comment>
<evidence type="ECO:0000313" key="2">
    <source>
        <dbReference type="EMBL" id="MDI6453096.1"/>
    </source>
</evidence>
<sequence>MFKSDRVTVLEWMLIIGLMAVPFVNLAFILWIFIRKGSSQTVKNLVIAFGIFIVIAIIALAIWGF</sequence>
<dbReference type="AlphaFoldDB" id="A0AAW6U548"/>
<keyword evidence="1" id="KW-0472">Membrane</keyword>
<evidence type="ECO:0000256" key="1">
    <source>
        <dbReference type="SAM" id="Phobius"/>
    </source>
</evidence>
<gene>
    <name evidence="2" type="ORF">QJ521_05940</name>
</gene>
<keyword evidence="1" id="KW-1133">Transmembrane helix</keyword>
<feature type="transmembrane region" description="Helical" evidence="1">
    <location>
        <begin position="12"/>
        <end position="33"/>
    </location>
</feature>
<protein>
    <recommendedName>
        <fullName evidence="4">Cardiolipin synthase N-terminal domain-containing protein</fullName>
    </recommendedName>
</protein>
<proteinExistence type="predicted"/>
<feature type="transmembrane region" description="Helical" evidence="1">
    <location>
        <begin position="45"/>
        <end position="64"/>
    </location>
</feature>
<accession>A0AAW6U548</accession>
<name>A0AAW6U548_9MOLU</name>
<dbReference type="Proteomes" id="UP001431532">
    <property type="component" value="Unassembled WGS sequence"/>
</dbReference>
<keyword evidence="3" id="KW-1185">Reference proteome</keyword>
<reference evidence="2" key="1">
    <citation type="submission" date="2023-05" db="EMBL/GenBank/DDBJ databases">
        <title>Mariniplasma microaerophilum sp. nov., a novel anaerobic mollicute isolated from terrestrial mud volcano, Taman Peninsula, Russia.</title>
        <authorList>
            <person name="Khomyakova M.A."/>
            <person name="Merkel A.Y."/>
            <person name="Slobodkin A.I."/>
        </authorList>
    </citation>
    <scope>NUCLEOTIDE SEQUENCE</scope>
    <source>
        <strain evidence="2">M4Ah</strain>
    </source>
</reference>
<organism evidence="2 3">
    <name type="scientific">Peloplasma aerotolerans</name>
    <dbReference type="NCBI Taxonomy" id="3044389"/>
    <lineage>
        <taxon>Bacteria</taxon>
        <taxon>Bacillati</taxon>
        <taxon>Mycoplasmatota</taxon>
        <taxon>Mollicutes</taxon>
        <taxon>Acholeplasmatales</taxon>
        <taxon>Acholeplasmataceae</taxon>
        <taxon>Peloplasma</taxon>
    </lineage>
</organism>